<dbReference type="OrthoDB" id="3806873at2"/>
<keyword evidence="3" id="KW-0808">Transferase</keyword>
<dbReference type="eggNOG" id="COG3173">
    <property type="taxonomic scope" value="Bacteria"/>
</dbReference>
<name>A0A031JYY4_9SPHN</name>
<feature type="domain" description="Aminoglycoside phosphotransferase" evidence="1">
    <location>
        <begin position="69"/>
        <end position="325"/>
    </location>
</feature>
<organism evidence="3 4">
    <name type="scientific">Novosphingobium resinovorum</name>
    <dbReference type="NCBI Taxonomy" id="158500"/>
    <lineage>
        <taxon>Bacteria</taxon>
        <taxon>Pseudomonadati</taxon>
        <taxon>Pseudomonadota</taxon>
        <taxon>Alphaproteobacteria</taxon>
        <taxon>Sphingomonadales</taxon>
        <taxon>Sphingomonadaceae</taxon>
        <taxon>Novosphingobium</taxon>
    </lineage>
</organism>
<dbReference type="Proteomes" id="UP000094626">
    <property type="component" value="Plasmid pSA1"/>
</dbReference>
<reference evidence="5" key="3">
    <citation type="journal article" date="2017" name="J. Biotechnol.">
        <title>Complete genome sequence of Novosphingobium resinovorum SA1, a versatile xenobiotic-degrading bacterium capable of utilizing sulfanilic acid.</title>
        <authorList>
            <person name="Hegedus B."/>
            <person name="Kos P.B."/>
            <person name="Balint B."/>
            <person name="Maroti G."/>
            <person name="Gan H.M."/>
            <person name="Perei K."/>
            <person name="Rakhely G."/>
        </authorList>
    </citation>
    <scope>NUCLEOTIDE SEQUENCE [LARGE SCALE GENOMIC DNA]</scope>
    <source>
        <strain evidence="5">SA1</strain>
    </source>
</reference>
<reference evidence="3 4" key="1">
    <citation type="submission" date="2014-03" db="EMBL/GenBank/DDBJ databases">
        <title>Whole genome sequence of Novosphingobium resinovorum KF1.</title>
        <authorList>
            <person name="Gan H.M."/>
            <person name="Gan H.Y."/>
            <person name="Chew T.H."/>
            <person name="Savka M.A."/>
        </authorList>
    </citation>
    <scope>NUCLEOTIDE SEQUENCE [LARGE SCALE GENOMIC DNA]</scope>
    <source>
        <strain evidence="3 4">KF1</strain>
    </source>
</reference>
<dbReference type="RefSeq" id="WP_036525242.1">
    <property type="nucleotide sequence ID" value="NZ_CP017076.1"/>
</dbReference>
<dbReference type="CDD" id="cd05154">
    <property type="entry name" value="ACAD10_11_N-like"/>
    <property type="match status" value="1"/>
</dbReference>
<dbReference type="Gene3D" id="3.30.200.20">
    <property type="entry name" value="Phosphorylase Kinase, domain 1"/>
    <property type="match status" value="1"/>
</dbReference>
<accession>A0A031JYY4</accession>
<dbReference type="EMBL" id="CP017076">
    <property type="protein sequence ID" value="AOR78893.1"/>
    <property type="molecule type" value="Genomic_DNA"/>
</dbReference>
<keyword evidence="2" id="KW-0614">Plasmid</keyword>
<dbReference type="Pfam" id="PF01636">
    <property type="entry name" value="APH"/>
    <property type="match status" value="1"/>
</dbReference>
<dbReference type="PATRIC" id="fig|158500.4.peg.1900"/>
<dbReference type="InterPro" id="IPR011009">
    <property type="entry name" value="Kinase-like_dom_sf"/>
</dbReference>
<evidence type="ECO:0000313" key="2">
    <source>
        <dbReference type="EMBL" id="AOR78893.1"/>
    </source>
</evidence>
<geneLocation type="plasmid" evidence="2 5">
    <name>pSA1</name>
</geneLocation>
<proteinExistence type="predicted"/>
<evidence type="ECO:0000259" key="1">
    <source>
        <dbReference type="Pfam" id="PF01636"/>
    </source>
</evidence>
<evidence type="ECO:0000313" key="5">
    <source>
        <dbReference type="Proteomes" id="UP000094626"/>
    </source>
</evidence>
<dbReference type="PANTHER" id="PTHR21310">
    <property type="entry name" value="AMINOGLYCOSIDE PHOSPHOTRANSFERASE-RELATED-RELATED"/>
    <property type="match status" value="1"/>
</dbReference>
<evidence type="ECO:0000313" key="3">
    <source>
        <dbReference type="EMBL" id="EZP82931.1"/>
    </source>
</evidence>
<evidence type="ECO:0000313" key="4">
    <source>
        <dbReference type="Proteomes" id="UP000024329"/>
    </source>
</evidence>
<dbReference type="AlphaFoldDB" id="A0A031JYY4"/>
<dbReference type="InterPro" id="IPR002575">
    <property type="entry name" value="Aminoglycoside_PTrfase"/>
</dbReference>
<dbReference type="Gene3D" id="3.90.1200.10">
    <property type="match status" value="1"/>
</dbReference>
<dbReference type="Proteomes" id="UP000024329">
    <property type="component" value="Unassembled WGS sequence"/>
</dbReference>
<dbReference type="InterPro" id="IPR051678">
    <property type="entry name" value="AGP_Transferase"/>
</dbReference>
<reference evidence="2" key="2">
    <citation type="submission" date="2016-08" db="EMBL/GenBank/DDBJ databases">
        <authorList>
            <person name="Seilhamer J.J."/>
        </authorList>
    </citation>
    <scope>NUCLEOTIDE SEQUENCE [LARGE SCALE GENOMIC DNA]</scope>
    <source>
        <strain evidence="2">SA1</strain>
        <plasmid evidence="2">pSA1</plasmid>
    </source>
</reference>
<dbReference type="KEGG" id="nre:BES08_18460"/>
<dbReference type="EMBL" id="JFYZ01000005">
    <property type="protein sequence ID" value="EZP82931.1"/>
    <property type="molecule type" value="Genomic_DNA"/>
</dbReference>
<dbReference type="SUPFAM" id="SSF56112">
    <property type="entry name" value="Protein kinase-like (PK-like)"/>
    <property type="match status" value="1"/>
</dbReference>
<sequence>MDSKQHPTREWIEALRLRYPTERTIDEALTRKLQARSGPAYVPSPVSEIATRLERFFAHAMPGARVSQVAPLGGGASKEQFSFTLAQPDGTEARHVLRREPPESVVETHRLREFQMMRAMAGTVPVPDAPWVDAEGQWFDRPAMISRFVEGVTKAPGSGGNVTGLGTGFSPELQDALGGQFVDLLARIHQFDWQSADLDAFDRPEAGSTAGVHQVINWWERIWEEDSYEPMPIIRYTAQWLRANAPPIERVVVVHHDFRAGNFLFDPDTAQVTAVLDWELAHLGDYHEDLAWTLQEGYGYRDAQGRFIVCGLIEQAEFLDRYARTTGFPVDPRKIAYYSVMNTWKSAIIVLATGIRCVIGGKSHQDILLTWLAGFGHVCVDTLLQHLERAENGS</sequence>
<dbReference type="InterPro" id="IPR041726">
    <property type="entry name" value="ACAD10_11_N"/>
</dbReference>
<dbReference type="GO" id="GO:0016740">
    <property type="term" value="F:transferase activity"/>
    <property type="evidence" value="ECO:0007669"/>
    <property type="project" value="UniProtKB-KW"/>
</dbReference>
<keyword evidence="5" id="KW-1185">Reference proteome</keyword>
<protein>
    <submittedName>
        <fullName evidence="3">Aminoglycoside phosphotransferase</fullName>
    </submittedName>
</protein>
<gene>
    <name evidence="2" type="ORF">BES08_18460</name>
    <name evidence="3" type="ORF">BV97_01855</name>
</gene>
<dbReference type="PANTHER" id="PTHR21310:SF57">
    <property type="entry name" value="BLR2944 PROTEIN"/>
    <property type="match status" value="1"/>
</dbReference>